<proteinExistence type="predicted"/>
<name>A0A485BKT7_RAOTE</name>
<evidence type="ECO:0000313" key="1">
    <source>
        <dbReference type="EMBL" id="VFS72846.1"/>
    </source>
</evidence>
<dbReference type="Proteomes" id="UP000332594">
    <property type="component" value="Unassembled WGS sequence"/>
</dbReference>
<evidence type="ECO:0000313" key="2">
    <source>
        <dbReference type="Proteomes" id="UP000332594"/>
    </source>
</evidence>
<dbReference type="EMBL" id="CAADJG010000002">
    <property type="protein sequence ID" value="VFS72846.1"/>
    <property type="molecule type" value="Genomic_DNA"/>
</dbReference>
<protein>
    <submittedName>
        <fullName evidence="1">Uncharacterized protein</fullName>
    </submittedName>
</protein>
<sequence>MSRGIRASQNAIEAMNLHIYASFQHQQETVPSDSGVENAPSAIL</sequence>
<gene>
    <name evidence="1" type="ORF">NCTC13038_02819</name>
</gene>
<reference evidence="1 2" key="1">
    <citation type="submission" date="2019-03" db="EMBL/GenBank/DDBJ databases">
        <authorList>
            <consortium name="Pathogen Informatics"/>
        </authorList>
    </citation>
    <scope>NUCLEOTIDE SEQUENCE [LARGE SCALE GENOMIC DNA]</scope>
    <source>
        <strain evidence="1 2">NCTC13038</strain>
    </source>
</reference>
<organism evidence="1 2">
    <name type="scientific">Raoultella terrigena</name>
    <name type="common">Klebsiella terrigena</name>
    <dbReference type="NCBI Taxonomy" id="577"/>
    <lineage>
        <taxon>Bacteria</taxon>
        <taxon>Pseudomonadati</taxon>
        <taxon>Pseudomonadota</taxon>
        <taxon>Gammaproteobacteria</taxon>
        <taxon>Enterobacterales</taxon>
        <taxon>Enterobacteriaceae</taxon>
        <taxon>Klebsiella/Raoultella group</taxon>
        <taxon>Raoultella</taxon>
    </lineage>
</organism>
<dbReference type="AlphaFoldDB" id="A0A485BKT7"/>
<accession>A0A485BKT7</accession>